<keyword evidence="3" id="KW-1185">Reference proteome</keyword>
<evidence type="ECO:0000313" key="2">
    <source>
        <dbReference type="EMBL" id="QNQ09658.1"/>
    </source>
</evidence>
<reference evidence="2 3" key="1">
    <citation type="submission" date="2020-09" db="EMBL/GenBank/DDBJ databases">
        <title>Sphingomonas sp., a new species isolated from pork steak.</title>
        <authorList>
            <person name="Heidler von Heilborn D."/>
        </authorList>
    </citation>
    <scope>NUCLEOTIDE SEQUENCE [LARGE SCALE GENOMIC DNA]</scope>
    <source>
        <strain evidence="3">S8-3T</strain>
    </source>
</reference>
<gene>
    <name evidence="2" type="ORF">H3Z74_24065</name>
</gene>
<sequence>MDIRGIGDPAPRNGAKIARRVAKHFDRLGKAAPGIERQIGAYVASGDASSVLSTLATGKVQAIWARRMRSFPPRDESGLFAPGVEWDAAQMRRLGEALSALEAIQHDSWYFGSKKSPEWLRQVTTQWLGHGRKDQSLDQLAALAALADLGLLPVLDILFGNDVGNYRAENCVERFAGVMPWLGARHDAVVAALPALGADQRAEFAAAMGRLKLADAFLEPLAELATGSSKKARESARQALTGADADLLRAHLAARYPQATPAVRAEMVELVATSLGDLAAGLLAEWKADETAPRVLAAIERATGSFASTTTEAGAAGPGDGPEGYTAVDGSWVATPPRPMIAEVTPIPDEVLALLRPAAATFNVKLAAAQAEASRERWHWSRQFSKVGQAQFDMIRKLGESAYQIGNQQNTSLGWIRSHEGRGTGVDAFFDDPRLTLWHSVRFALASTNGYFATVFSDWAGPPGNALARRIAAGADIRVVLDLWTRFGGRDPIAEHLGATWYQPFLEQDLPFWVALCDRFDLLDEAFGLKPRSETRAFAVRAALDLLAFFPTAPRRYQQPLMLLASGSSATLRARARQLLRAAPGIDDAIARLLDDGRQDVRAGAAEWLAQREARDKIATLRRVLKKERSELARAAMITALERLGDDVGDFFDSAAMIKEADAALAKATDKALTWFPFAQLPALHWRNGETIDPRIPQWWVTLAAKLKQPGGNALIDLWLDRLSPGDAHRLGWAVLTSWIEQDIRTCTEEEANQYAAANVAATLRQNIDTVKRYPQAADYYATDRDTVFAQLRRVKLGTYLGSAVDSKGILALATRVDGADAAQKVRPFLKEHGARTSQAKALLEMLASNPASAALQLVLAAANRSKQRSVQAHAGTLVESVADRRGWSAEELADRTVPTAGLDTDGAIDLDCGRDRTYALRLDSADGLVLVNADGKEVKALPAPRIDEEKPLIEAAKKLVSTARKESKQVFASQTERLREAMYLGRRWRLEDWESFLAAHPLVGRLARRLIWLGVDGNGRVAGAFRPLGDGSYTNAADEDVALADFAEVQLAHRSLLEDGAIGAWQRHLADYEVAPPFDQVGRALPEVTEAMGGRQEIRDREGWMIETFKLRGIATKLGYVRGAAGDGGWFTSYERPYRSAAIVAEIEFSGSPLPEENTLAALHTLSFRVLRDNGYHGRQLTLKEVPPVLLAETWQDLYDIAAKGSGFDPDWQKKVH</sequence>
<dbReference type="Proteomes" id="UP000516148">
    <property type="component" value="Chromosome"/>
</dbReference>
<dbReference type="AlphaFoldDB" id="A0A7H0LJ05"/>
<name>A0A7H0LJ05_9SPHN</name>
<dbReference type="EMBL" id="CP061038">
    <property type="protein sequence ID" value="QNQ09658.1"/>
    <property type="molecule type" value="Genomic_DNA"/>
</dbReference>
<evidence type="ECO:0000313" key="3">
    <source>
        <dbReference type="Proteomes" id="UP000516148"/>
    </source>
</evidence>
<dbReference type="Pfam" id="PF13569">
    <property type="entry name" value="DUF4132"/>
    <property type="match status" value="1"/>
</dbReference>
<evidence type="ECO:0000259" key="1">
    <source>
        <dbReference type="Pfam" id="PF13569"/>
    </source>
</evidence>
<protein>
    <submittedName>
        <fullName evidence="2">DUF4132 domain-containing protein</fullName>
    </submittedName>
</protein>
<accession>A0A7H0LJ05</accession>
<proteinExistence type="predicted"/>
<organism evidence="2 3">
    <name type="scientific">Sphingomonas alpina</name>
    <dbReference type="NCBI Taxonomy" id="653931"/>
    <lineage>
        <taxon>Bacteria</taxon>
        <taxon>Pseudomonadati</taxon>
        <taxon>Pseudomonadota</taxon>
        <taxon>Alphaproteobacteria</taxon>
        <taxon>Sphingomonadales</taxon>
        <taxon>Sphingomonadaceae</taxon>
        <taxon>Sphingomonas</taxon>
    </lineage>
</organism>
<feature type="domain" description="DUF4132" evidence="1">
    <location>
        <begin position="936"/>
        <end position="1121"/>
    </location>
</feature>
<dbReference type="KEGG" id="spap:H3Z74_24065"/>
<dbReference type="InterPro" id="IPR025406">
    <property type="entry name" value="DUF4132"/>
</dbReference>
<dbReference type="InterPro" id="IPR011989">
    <property type="entry name" value="ARM-like"/>
</dbReference>
<dbReference type="Gene3D" id="1.25.10.10">
    <property type="entry name" value="Leucine-rich Repeat Variant"/>
    <property type="match status" value="1"/>
</dbReference>
<dbReference type="RefSeq" id="WP_187761969.1">
    <property type="nucleotide sequence ID" value="NZ_CP061038.1"/>
</dbReference>